<accession>A0ACB7RWB9</accession>
<protein>
    <submittedName>
        <fullName evidence="1">Uncharacterized protein</fullName>
    </submittedName>
</protein>
<proteinExistence type="predicted"/>
<reference evidence="1" key="1">
    <citation type="submission" date="2020-05" db="EMBL/GenBank/DDBJ databases">
        <title>Large-scale comparative analyses of tick genomes elucidate their genetic diversity and vector capacities.</title>
        <authorList>
            <person name="Jia N."/>
            <person name="Wang J."/>
            <person name="Shi W."/>
            <person name="Du L."/>
            <person name="Sun Y."/>
            <person name="Zhan W."/>
            <person name="Jiang J."/>
            <person name="Wang Q."/>
            <person name="Zhang B."/>
            <person name="Ji P."/>
            <person name="Sakyi L.B."/>
            <person name="Cui X."/>
            <person name="Yuan T."/>
            <person name="Jiang B."/>
            <person name="Yang W."/>
            <person name="Lam T.T.-Y."/>
            <person name="Chang Q."/>
            <person name="Ding S."/>
            <person name="Wang X."/>
            <person name="Zhu J."/>
            <person name="Ruan X."/>
            <person name="Zhao L."/>
            <person name="Wei J."/>
            <person name="Que T."/>
            <person name="Du C."/>
            <person name="Cheng J."/>
            <person name="Dai P."/>
            <person name="Han X."/>
            <person name="Huang E."/>
            <person name="Gao Y."/>
            <person name="Liu J."/>
            <person name="Shao H."/>
            <person name="Ye R."/>
            <person name="Li L."/>
            <person name="Wei W."/>
            <person name="Wang X."/>
            <person name="Wang C."/>
            <person name="Yang T."/>
            <person name="Huo Q."/>
            <person name="Li W."/>
            <person name="Guo W."/>
            <person name="Chen H."/>
            <person name="Zhou L."/>
            <person name="Ni X."/>
            <person name="Tian J."/>
            <person name="Zhou Y."/>
            <person name="Sheng Y."/>
            <person name="Liu T."/>
            <person name="Pan Y."/>
            <person name="Xia L."/>
            <person name="Li J."/>
            <person name="Zhao F."/>
            <person name="Cao W."/>
        </authorList>
    </citation>
    <scope>NUCLEOTIDE SEQUENCE</scope>
    <source>
        <strain evidence="1">Hyas-2018</strain>
    </source>
</reference>
<gene>
    <name evidence="1" type="ORF">HPB50_000844</name>
</gene>
<comment type="caution">
    <text evidence="1">The sequence shown here is derived from an EMBL/GenBank/DDBJ whole genome shotgun (WGS) entry which is preliminary data.</text>
</comment>
<keyword evidence="2" id="KW-1185">Reference proteome</keyword>
<evidence type="ECO:0000313" key="2">
    <source>
        <dbReference type="Proteomes" id="UP000821845"/>
    </source>
</evidence>
<dbReference type="Proteomes" id="UP000821845">
    <property type="component" value="Chromosome 6"/>
</dbReference>
<evidence type="ECO:0000313" key="1">
    <source>
        <dbReference type="EMBL" id="KAH6927212.1"/>
    </source>
</evidence>
<dbReference type="EMBL" id="CM023486">
    <property type="protein sequence ID" value="KAH6927212.1"/>
    <property type="molecule type" value="Genomic_DNA"/>
</dbReference>
<organism evidence="1 2">
    <name type="scientific">Hyalomma asiaticum</name>
    <name type="common">Tick</name>
    <dbReference type="NCBI Taxonomy" id="266040"/>
    <lineage>
        <taxon>Eukaryota</taxon>
        <taxon>Metazoa</taxon>
        <taxon>Ecdysozoa</taxon>
        <taxon>Arthropoda</taxon>
        <taxon>Chelicerata</taxon>
        <taxon>Arachnida</taxon>
        <taxon>Acari</taxon>
        <taxon>Parasitiformes</taxon>
        <taxon>Ixodida</taxon>
        <taxon>Ixodoidea</taxon>
        <taxon>Ixodidae</taxon>
        <taxon>Hyalomminae</taxon>
        <taxon>Hyalomma</taxon>
    </lineage>
</organism>
<name>A0ACB7RWB9_HYAAI</name>
<sequence length="240" mass="25651">MRVPAGVRGGGALFGGVVDGTLLLLLLLARGGGGGGGSYFQSARRRRESPEVSDPVAGAGRYTRREAKGVERSFISNRCNQAPEPKTSHQPGIASNCLIYATAGPVSSRRIECRVQRDQFNYGKLEKEQPQQHKQAGSEASHHSHVACGATRVVLSRGNDDDAKEGTVATAGRGVPPPLHCGPFRATCGERGERSRYGRTEDDKTVGETRGVTGERWRPVDDARQLPSRCGPNEGPRGHA</sequence>